<gene>
    <name evidence="2" type="ORF">FHS42_005856</name>
</gene>
<dbReference type="AlphaFoldDB" id="A0A7W9QEH4"/>
<sequence>MGVPYPTTVFMVRAASPETTSTTSQAKARECPEVNPSITPSLASEMIGRRTWWRNRQEV</sequence>
<dbReference type="EMBL" id="JACHJL010000018">
    <property type="protein sequence ID" value="MBB5938765.1"/>
    <property type="molecule type" value="Genomic_DNA"/>
</dbReference>
<name>A0A7W9QEH4_9ACTN</name>
<evidence type="ECO:0000256" key="1">
    <source>
        <dbReference type="SAM" id="MobiDB-lite"/>
    </source>
</evidence>
<evidence type="ECO:0000313" key="2">
    <source>
        <dbReference type="EMBL" id="MBB5938765.1"/>
    </source>
</evidence>
<protein>
    <submittedName>
        <fullName evidence="2">Uncharacterized protein</fullName>
    </submittedName>
</protein>
<dbReference type="Proteomes" id="UP000588098">
    <property type="component" value="Unassembled WGS sequence"/>
</dbReference>
<comment type="caution">
    <text evidence="2">The sequence shown here is derived from an EMBL/GenBank/DDBJ whole genome shotgun (WGS) entry which is preliminary data.</text>
</comment>
<feature type="region of interest" description="Disordered" evidence="1">
    <location>
        <begin position="16"/>
        <end position="39"/>
    </location>
</feature>
<keyword evidence="3" id="KW-1185">Reference proteome</keyword>
<feature type="compositionally biased region" description="Polar residues" evidence="1">
    <location>
        <begin position="17"/>
        <end position="26"/>
    </location>
</feature>
<proteinExistence type="predicted"/>
<accession>A0A7W9QEH4</accession>
<reference evidence="2 3" key="1">
    <citation type="submission" date="2020-08" db="EMBL/GenBank/DDBJ databases">
        <title>Genomic Encyclopedia of Type Strains, Phase III (KMG-III): the genomes of soil and plant-associated and newly described type strains.</title>
        <authorList>
            <person name="Whitman W."/>
        </authorList>
    </citation>
    <scope>NUCLEOTIDE SEQUENCE [LARGE SCALE GENOMIC DNA]</scope>
    <source>
        <strain evidence="2 3">CECT 8305</strain>
    </source>
</reference>
<organism evidence="2 3">
    <name type="scientific">Streptomyces zagrosensis</name>
    <dbReference type="NCBI Taxonomy" id="1042984"/>
    <lineage>
        <taxon>Bacteria</taxon>
        <taxon>Bacillati</taxon>
        <taxon>Actinomycetota</taxon>
        <taxon>Actinomycetes</taxon>
        <taxon>Kitasatosporales</taxon>
        <taxon>Streptomycetaceae</taxon>
        <taxon>Streptomyces</taxon>
    </lineage>
</organism>
<evidence type="ECO:0000313" key="3">
    <source>
        <dbReference type="Proteomes" id="UP000588098"/>
    </source>
</evidence>